<evidence type="ECO:0000256" key="20">
    <source>
        <dbReference type="ARBA" id="ARBA00023211"/>
    </source>
</evidence>
<feature type="transmembrane region" description="Helical" evidence="24">
    <location>
        <begin position="12"/>
        <end position="29"/>
    </location>
</feature>
<feature type="transmembrane region" description="Helical" evidence="24">
    <location>
        <begin position="1103"/>
        <end position="1136"/>
    </location>
</feature>
<keyword evidence="12" id="KW-0479">Metal-binding</keyword>
<keyword evidence="15 24" id="KW-1133">Transmembrane helix</keyword>
<evidence type="ECO:0000256" key="23">
    <source>
        <dbReference type="SAM" id="MobiDB-lite"/>
    </source>
</evidence>
<evidence type="ECO:0000256" key="22">
    <source>
        <dbReference type="ARBA" id="ARBA00044259"/>
    </source>
</evidence>
<dbReference type="InterPro" id="IPR035992">
    <property type="entry name" value="Ricin_B-like_lectins"/>
</dbReference>
<keyword evidence="9" id="KW-0328">Glycosyltransferase</keyword>
<dbReference type="FunFam" id="2.80.10.50:FF:000019">
    <property type="entry name" value="Polypeptide N-acetylgalactosaminyltransferase"/>
    <property type="match status" value="1"/>
</dbReference>
<comment type="similarity">
    <text evidence="5">Belongs to the glycosyltransferase 2 family. GalNAc-T subfamily.</text>
</comment>
<keyword evidence="17 24" id="KW-0472">Membrane</keyword>
<feature type="transmembrane region" description="Helical" evidence="24">
    <location>
        <begin position="809"/>
        <end position="833"/>
    </location>
</feature>
<dbReference type="GO" id="GO:0030246">
    <property type="term" value="F:carbohydrate binding"/>
    <property type="evidence" value="ECO:0007669"/>
    <property type="project" value="UniProtKB-KW"/>
</dbReference>
<evidence type="ECO:0000256" key="16">
    <source>
        <dbReference type="ARBA" id="ARBA00023034"/>
    </source>
</evidence>
<dbReference type="GO" id="GO:0006493">
    <property type="term" value="P:protein O-linked glycosylation"/>
    <property type="evidence" value="ECO:0007669"/>
    <property type="project" value="UniProtKB-ARBA"/>
</dbReference>
<keyword evidence="11 24" id="KW-0812">Transmembrane</keyword>
<dbReference type="Gene3D" id="2.80.10.50">
    <property type="match status" value="1"/>
</dbReference>
<dbReference type="GO" id="GO:0055075">
    <property type="term" value="P:potassium ion homeostasis"/>
    <property type="evidence" value="ECO:0007669"/>
    <property type="project" value="TreeGrafter"/>
</dbReference>
<dbReference type="PANTHER" id="PTHR11827">
    <property type="entry name" value="SOLUTE CARRIER FAMILY 12, CATION COTRANSPORTERS"/>
    <property type="match status" value="1"/>
</dbReference>
<evidence type="ECO:0000256" key="14">
    <source>
        <dbReference type="ARBA" id="ARBA00022968"/>
    </source>
</evidence>
<evidence type="ECO:0000256" key="12">
    <source>
        <dbReference type="ARBA" id="ARBA00022723"/>
    </source>
</evidence>
<dbReference type="CDD" id="cd02510">
    <property type="entry name" value="pp-GalNAc-T"/>
    <property type="match status" value="1"/>
</dbReference>
<dbReference type="GO" id="GO:0000139">
    <property type="term" value="C:Golgi membrane"/>
    <property type="evidence" value="ECO:0007669"/>
    <property type="project" value="UniProtKB-SubCell"/>
</dbReference>
<comment type="cofactor">
    <cofactor evidence="1">
        <name>Mn(2+)</name>
        <dbReference type="ChEBI" id="CHEBI:29035"/>
    </cofactor>
</comment>
<evidence type="ECO:0000256" key="9">
    <source>
        <dbReference type="ARBA" id="ARBA00022676"/>
    </source>
</evidence>
<feature type="transmembrane region" description="Helical" evidence="24">
    <location>
        <begin position="840"/>
        <end position="857"/>
    </location>
</feature>
<dbReference type="InterPro" id="IPR004842">
    <property type="entry name" value="SLC12A_fam"/>
</dbReference>
<keyword evidence="20" id="KW-0464">Manganese</keyword>
<dbReference type="Pfam" id="PF03522">
    <property type="entry name" value="SLC12"/>
    <property type="match status" value="2"/>
</dbReference>
<organism evidence="26 27">
    <name type="scientific">Clunio marinus</name>
    <dbReference type="NCBI Taxonomy" id="568069"/>
    <lineage>
        <taxon>Eukaryota</taxon>
        <taxon>Metazoa</taxon>
        <taxon>Ecdysozoa</taxon>
        <taxon>Arthropoda</taxon>
        <taxon>Hexapoda</taxon>
        <taxon>Insecta</taxon>
        <taxon>Pterygota</taxon>
        <taxon>Neoptera</taxon>
        <taxon>Endopterygota</taxon>
        <taxon>Diptera</taxon>
        <taxon>Nematocera</taxon>
        <taxon>Chironomoidea</taxon>
        <taxon>Chironomidae</taxon>
        <taxon>Clunio</taxon>
    </lineage>
</organism>
<dbReference type="InterPro" id="IPR004841">
    <property type="entry name" value="AA-permease/SLC12A_dom"/>
</dbReference>
<keyword evidence="10" id="KW-0808">Transferase</keyword>
<dbReference type="InterPro" id="IPR000772">
    <property type="entry name" value="Ricin_B_lectin"/>
</dbReference>
<protein>
    <recommendedName>
        <fullName evidence="7">Solute carrier family 12 member 9</fullName>
    </recommendedName>
    <alternativeName>
        <fullName evidence="22">Protein-UDP acetylgalactosaminyltransferase 7</fullName>
    </alternativeName>
    <alternativeName>
        <fullName evidence="21">UDP-GalNAc:polypeptide N-acetylgalactosaminyltransferase 7</fullName>
    </alternativeName>
</protein>
<feature type="transmembrane region" description="Helical" evidence="24">
    <location>
        <begin position="723"/>
        <end position="744"/>
    </location>
</feature>
<comment type="subcellular location">
    <subcellularLocation>
        <location evidence="3">Golgi apparatus membrane</location>
        <topology evidence="3">Single-pass type II membrane protein</topology>
    </subcellularLocation>
    <subcellularLocation>
        <location evidence="2">Membrane</location>
        <topology evidence="2">Multi-pass membrane protein</topology>
    </subcellularLocation>
</comment>
<name>A0A1J1HZ59_9DIPT</name>
<evidence type="ECO:0000256" key="6">
    <source>
        <dbReference type="ARBA" id="ARBA00010593"/>
    </source>
</evidence>
<dbReference type="Pfam" id="PF00652">
    <property type="entry name" value="Ricin_B_lectin"/>
    <property type="match status" value="1"/>
</dbReference>
<accession>A0A1J1HZ59</accession>
<evidence type="ECO:0000256" key="3">
    <source>
        <dbReference type="ARBA" id="ARBA00004323"/>
    </source>
</evidence>
<dbReference type="SMART" id="SM00458">
    <property type="entry name" value="RICIN"/>
    <property type="match status" value="1"/>
</dbReference>
<evidence type="ECO:0000259" key="25">
    <source>
        <dbReference type="SMART" id="SM00458"/>
    </source>
</evidence>
<dbReference type="SUPFAM" id="SSF50370">
    <property type="entry name" value="Ricin B-like lectins"/>
    <property type="match status" value="1"/>
</dbReference>
<dbReference type="PANTHER" id="PTHR11827:SF72">
    <property type="entry name" value="GH08340P"/>
    <property type="match status" value="1"/>
</dbReference>
<dbReference type="Pfam" id="PF00324">
    <property type="entry name" value="AA_permease"/>
    <property type="match status" value="1"/>
</dbReference>
<evidence type="ECO:0000256" key="8">
    <source>
        <dbReference type="ARBA" id="ARBA00022448"/>
    </source>
</evidence>
<evidence type="ECO:0000256" key="11">
    <source>
        <dbReference type="ARBA" id="ARBA00022692"/>
    </source>
</evidence>
<keyword evidence="13" id="KW-0430">Lectin</keyword>
<dbReference type="InterPro" id="IPR018491">
    <property type="entry name" value="SLC12_C"/>
</dbReference>
<dbReference type="PROSITE" id="PS50231">
    <property type="entry name" value="RICIN_B_LECTIN"/>
    <property type="match status" value="1"/>
</dbReference>
<dbReference type="InterPro" id="IPR045885">
    <property type="entry name" value="GalNAc-T"/>
</dbReference>
<dbReference type="FunFam" id="3.90.550.10:FF:000053">
    <property type="entry name" value="Polypeptide N-acetylgalactosaminyltransferase"/>
    <property type="match status" value="1"/>
</dbReference>
<evidence type="ECO:0000256" key="24">
    <source>
        <dbReference type="SAM" id="Phobius"/>
    </source>
</evidence>
<feature type="transmembrane region" description="Helical" evidence="24">
    <location>
        <begin position="1067"/>
        <end position="1091"/>
    </location>
</feature>
<dbReference type="STRING" id="568069.A0A1J1HZ59"/>
<dbReference type="CDD" id="cd23437">
    <property type="entry name" value="beta-trefoil_Ricin_GALNT7"/>
    <property type="match status" value="1"/>
</dbReference>
<keyword evidence="14" id="KW-0735">Signal-anchor</keyword>
<feature type="transmembrane region" description="Helical" evidence="24">
    <location>
        <begin position="985"/>
        <end position="1008"/>
    </location>
</feature>
<evidence type="ECO:0000256" key="13">
    <source>
        <dbReference type="ARBA" id="ARBA00022734"/>
    </source>
</evidence>
<feature type="transmembrane region" description="Helical" evidence="24">
    <location>
        <begin position="765"/>
        <end position="789"/>
    </location>
</feature>
<dbReference type="OrthoDB" id="2020542at2759"/>
<proteinExistence type="inferred from homology"/>
<feature type="domain" description="Ricin B lectin" evidence="25">
    <location>
        <begin position="459"/>
        <end position="576"/>
    </location>
</feature>
<dbReference type="Gene3D" id="3.90.550.10">
    <property type="entry name" value="Spore Coat Polysaccharide Biosynthesis Protein SpsA, Chain A"/>
    <property type="match status" value="1"/>
</dbReference>
<dbReference type="GO" id="GO:0015379">
    <property type="term" value="F:potassium:chloride symporter activity"/>
    <property type="evidence" value="ECO:0007669"/>
    <property type="project" value="TreeGrafter"/>
</dbReference>
<dbReference type="FunFam" id="1.20.1740.10:FF:000013">
    <property type="entry name" value="Solute carrier family 12 member"/>
    <property type="match status" value="1"/>
</dbReference>
<feature type="region of interest" description="Disordered" evidence="23">
    <location>
        <begin position="62"/>
        <end position="84"/>
    </location>
</feature>
<dbReference type="GO" id="GO:0046872">
    <property type="term" value="F:metal ion binding"/>
    <property type="evidence" value="ECO:0007669"/>
    <property type="project" value="UniProtKB-KW"/>
</dbReference>
<keyword evidence="16" id="KW-0333">Golgi apparatus</keyword>
<dbReference type="InterPro" id="IPR029044">
    <property type="entry name" value="Nucleotide-diphossugar_trans"/>
</dbReference>
<comment type="similarity">
    <text evidence="6">Belongs to the SLC12A transporter family.</text>
</comment>
<dbReference type="GO" id="GO:0016757">
    <property type="term" value="F:glycosyltransferase activity"/>
    <property type="evidence" value="ECO:0007669"/>
    <property type="project" value="UniProtKB-KW"/>
</dbReference>
<evidence type="ECO:0000256" key="19">
    <source>
        <dbReference type="ARBA" id="ARBA00023180"/>
    </source>
</evidence>
<feature type="transmembrane region" description="Helical" evidence="24">
    <location>
        <begin position="682"/>
        <end position="703"/>
    </location>
</feature>
<sequence>MKITNLRTGRILRIALVLCLSLPIIYLLLNYSDSHKKINDVYHKKFAAKQKRQVPVLVEGLGNFEPKEDDNNDGPGEGGEAYDLPQEQQNAGADSEMEYGMNMVVSDIISLDRSVKDTRLKECKHWNYPEDLPSASVIIVFHNEGLSVLMRTVHSVINRTPPQFLHEVVLVDDYSDKEDLKDQLDNYIKKFHGKVRIIRNVEREGLIRTRSRGAQEATGEVIVYLDAHCEVNKNWLPPLLAPIYRDHTVMTVPIIDGIDHKTFEYRPVYADGHHYRGIFEWGMLYKENEVPKREQKRRQHNSEPYQSPTHAGGLFAINREYFLTLGAYDPGLLVWGGENFELSFKIWQCGGKIEWVPCSRVGHVYRGFMPYNFGKLAEKKKGPLITINYKRVIEVWFDDQHKEYFYTREPMARYLDMGDISSQLALKDQLKCKSFQWYMENVAYDVYDKFPQLPPNIHWGELKNSATSKCLDAMGRQPPSLIGIQHCHGYGNNQLIRLNAAGQIGIGERCVEADSQGIKLAFCRLGTVDGPWKYEEDSSTIVHRTHKKCIAVHPLSSALSLMHCDPNNAFQQWKFNTLKPQYLRHFKLICAQQVGEDIKFLIAFVVALLEMLAANNNSTNNDPESNETIPINPNRQNPSVLRNFSNFFRSRGGLDQSDAERYVEFGGLDSELPSSSQEQRSLGTFAGCFAPVSLSMFSALVFIRVGFLVGNAGLYVTLLQFVIAYLILLFTVCSVCAISTNGAIEGGVMISRTLGPEFGGAIGSLFFLANVVGCGLAITGCVEGLLQNFGPGGYLLSEGSQGFLEDGRWYRFAYCTLINTFCLLVVLIGATMFAKTSASILGIVVICLISTYISFIVQGPKEVQIPPENLLLNRTEFPILNYTGISKETFLENLHPNYGQDYTSDGSFVNFSIVFGVLFSGVTGIMAGANMSGELKNPSRSIPSGTLSAVLFTFICYIGLCVLMAATTPSILLRNNFLFLMPINIIPAFVAVGILTATFSTALSNLIGSSRVLEALSKDQVYGSFFNFIIRGTWNNNPIAAVIASWVLVELILLIGSLNTIAQINSVLFMLSYMATNLACLGIEITGAINFRPTFKYFTWHTAFLGLFGTLIMMFVINAIYASLSIILCLILVIALHLFSPASQGAQWGSISQALMFHQVRKYLLMLDSRKDHVKFWRPQMLLLVASPRSCCPLIHFVNDMKKGGLYVVGHVKVGEFKDNEIDPTVEEYTQWLSLIDHMKVKAFVELTLAKSVREGIQHLIRISGMGAMKPNTIILGYYDEEACYDFFDDENSPYRTNKFNSSNTGILFPYRKKNEYKSLSPDEYVNIVSDILRMRKNICLCRHFHRLNKTTIAKSNHIKFIDLWPINVFDASNNDPFDTASQFMMQLACIINMLPVWKNLQLRVFLCEIGENEQQPFERPAEYRLNQLLKQLRIAATIHQIPEWKNSTDTSRNRNLLKNLTRNSENENITMTEENLNRMKLYMQRINQLIRDNSNSTAVTFMYLPPPPNNSSNFKAKCANYLDLLSELTYDLPPTILVHGLNTVTSTSL</sequence>
<feature type="transmembrane region" description="Helical" evidence="24">
    <location>
        <begin position="908"/>
        <end position="929"/>
    </location>
</feature>
<keyword evidence="27" id="KW-1185">Reference proteome</keyword>
<reference evidence="26 27" key="1">
    <citation type="submission" date="2015-04" db="EMBL/GenBank/DDBJ databases">
        <authorList>
            <person name="Syromyatnikov M.Y."/>
            <person name="Popov V.N."/>
        </authorList>
    </citation>
    <scope>NUCLEOTIDE SEQUENCE [LARGE SCALE GENOMIC DNA]</scope>
</reference>
<evidence type="ECO:0000256" key="4">
    <source>
        <dbReference type="ARBA" id="ARBA00004922"/>
    </source>
</evidence>
<dbReference type="Gene3D" id="1.20.1740.10">
    <property type="entry name" value="Amino acid/polyamine transporter I"/>
    <property type="match status" value="1"/>
</dbReference>
<keyword evidence="8" id="KW-0813">Transport</keyword>
<evidence type="ECO:0000256" key="7">
    <source>
        <dbReference type="ARBA" id="ARBA00019359"/>
    </source>
</evidence>
<dbReference type="EMBL" id="CVRI01000037">
    <property type="protein sequence ID" value="CRK93243.1"/>
    <property type="molecule type" value="Genomic_DNA"/>
</dbReference>
<dbReference type="GO" id="GO:0006884">
    <property type="term" value="P:cell volume homeostasis"/>
    <property type="evidence" value="ECO:0007669"/>
    <property type="project" value="TreeGrafter"/>
</dbReference>
<dbReference type="Pfam" id="PF00535">
    <property type="entry name" value="Glycos_transf_2"/>
    <property type="match status" value="1"/>
</dbReference>
<keyword evidence="18" id="KW-1015">Disulfide bond</keyword>
<keyword evidence="19" id="KW-0325">Glycoprotein</keyword>
<evidence type="ECO:0000256" key="2">
    <source>
        <dbReference type="ARBA" id="ARBA00004141"/>
    </source>
</evidence>
<comment type="pathway">
    <text evidence="4">Protein modification; protein glycosylation.</text>
</comment>
<feature type="transmembrane region" description="Helical" evidence="24">
    <location>
        <begin position="950"/>
        <end position="973"/>
    </location>
</feature>
<evidence type="ECO:0000313" key="27">
    <source>
        <dbReference type="Proteomes" id="UP000183832"/>
    </source>
</evidence>
<feature type="transmembrane region" description="Helical" evidence="24">
    <location>
        <begin position="1039"/>
        <end position="1061"/>
    </location>
</feature>
<evidence type="ECO:0000256" key="17">
    <source>
        <dbReference type="ARBA" id="ARBA00023136"/>
    </source>
</evidence>
<evidence type="ECO:0000313" key="26">
    <source>
        <dbReference type="EMBL" id="CRK93243.1"/>
    </source>
</evidence>
<evidence type="ECO:0000256" key="5">
    <source>
        <dbReference type="ARBA" id="ARBA00005680"/>
    </source>
</evidence>
<evidence type="ECO:0000256" key="15">
    <source>
        <dbReference type="ARBA" id="ARBA00022989"/>
    </source>
</evidence>
<dbReference type="Proteomes" id="UP000183832">
    <property type="component" value="Unassembled WGS sequence"/>
</dbReference>
<dbReference type="SUPFAM" id="SSF53448">
    <property type="entry name" value="Nucleotide-diphospho-sugar transferases"/>
    <property type="match status" value="1"/>
</dbReference>
<evidence type="ECO:0000256" key="21">
    <source>
        <dbReference type="ARBA" id="ARBA00044237"/>
    </source>
</evidence>
<gene>
    <name evidence="26" type="ORF">CLUMA_CG006787</name>
</gene>
<evidence type="ECO:0000256" key="1">
    <source>
        <dbReference type="ARBA" id="ARBA00001936"/>
    </source>
</evidence>
<evidence type="ECO:0000256" key="18">
    <source>
        <dbReference type="ARBA" id="ARBA00023157"/>
    </source>
</evidence>
<dbReference type="InterPro" id="IPR001173">
    <property type="entry name" value="Glyco_trans_2-like"/>
</dbReference>
<evidence type="ECO:0000256" key="10">
    <source>
        <dbReference type="ARBA" id="ARBA00022679"/>
    </source>
</evidence>
<dbReference type="GO" id="GO:0055064">
    <property type="term" value="P:chloride ion homeostasis"/>
    <property type="evidence" value="ECO:0007669"/>
    <property type="project" value="TreeGrafter"/>
</dbReference>